<reference evidence="2 3" key="1">
    <citation type="submission" date="2016-10" db="EMBL/GenBank/DDBJ databases">
        <authorList>
            <person name="de Groot N.N."/>
        </authorList>
    </citation>
    <scope>NUCLEOTIDE SEQUENCE [LARGE SCALE GENOMIC DNA]</scope>
    <source>
        <strain evidence="2 3">DSM 6793</strain>
    </source>
</reference>
<dbReference type="STRING" id="927664.SAMN05421780_101350"/>
<feature type="transmembrane region" description="Helical" evidence="1">
    <location>
        <begin position="7"/>
        <end position="29"/>
    </location>
</feature>
<dbReference type="EMBL" id="FOLE01000001">
    <property type="protein sequence ID" value="SFB76384.1"/>
    <property type="molecule type" value="Genomic_DNA"/>
</dbReference>
<sequence length="120" mass="13555">MNATSKILISIGLNIVSIFCWEYSCIAHTQELSSLIISSIGILCFISSTILVYNVCRESSKNIINALLVFLTIALPTHSILKLNKYYPIISSLLFIILIAMTILAYQQIYLFIKRKVTHK</sequence>
<feature type="transmembrane region" description="Helical" evidence="1">
    <location>
        <begin position="35"/>
        <end position="56"/>
    </location>
</feature>
<feature type="transmembrane region" description="Helical" evidence="1">
    <location>
        <begin position="87"/>
        <end position="106"/>
    </location>
</feature>
<keyword evidence="1" id="KW-0812">Transmembrane</keyword>
<organism evidence="2 3">
    <name type="scientific">Flexibacter flexilis DSM 6793</name>
    <dbReference type="NCBI Taxonomy" id="927664"/>
    <lineage>
        <taxon>Bacteria</taxon>
        <taxon>Pseudomonadati</taxon>
        <taxon>Bacteroidota</taxon>
        <taxon>Cytophagia</taxon>
        <taxon>Cytophagales</taxon>
        <taxon>Flexibacteraceae</taxon>
        <taxon>Flexibacter</taxon>
    </lineage>
</organism>
<proteinExistence type="predicted"/>
<name>A0A1I1DNF7_9BACT</name>
<dbReference type="Proteomes" id="UP000199514">
    <property type="component" value="Unassembled WGS sequence"/>
</dbReference>
<keyword evidence="1" id="KW-0472">Membrane</keyword>
<feature type="transmembrane region" description="Helical" evidence="1">
    <location>
        <begin position="63"/>
        <end position="81"/>
    </location>
</feature>
<evidence type="ECO:0000313" key="3">
    <source>
        <dbReference type="Proteomes" id="UP000199514"/>
    </source>
</evidence>
<evidence type="ECO:0000256" key="1">
    <source>
        <dbReference type="SAM" id="Phobius"/>
    </source>
</evidence>
<keyword evidence="1" id="KW-1133">Transmembrane helix</keyword>
<keyword evidence="3" id="KW-1185">Reference proteome</keyword>
<accession>A0A1I1DNF7</accession>
<dbReference type="AlphaFoldDB" id="A0A1I1DNF7"/>
<gene>
    <name evidence="2" type="ORF">SAMN05421780_101350</name>
</gene>
<protein>
    <submittedName>
        <fullName evidence="2">Uncharacterized protein</fullName>
    </submittedName>
</protein>
<evidence type="ECO:0000313" key="2">
    <source>
        <dbReference type="EMBL" id="SFB76384.1"/>
    </source>
</evidence>